<dbReference type="InterPro" id="IPR003657">
    <property type="entry name" value="WRKY_dom"/>
</dbReference>
<dbReference type="GO" id="GO:0003700">
    <property type="term" value="F:DNA-binding transcription factor activity"/>
    <property type="evidence" value="ECO:0007669"/>
    <property type="project" value="InterPro"/>
</dbReference>
<dbReference type="GO" id="GO:0005634">
    <property type="term" value="C:nucleus"/>
    <property type="evidence" value="ECO:0007669"/>
    <property type="project" value="UniProtKB-SubCell"/>
</dbReference>
<feature type="domain" description="WRKY" evidence="7">
    <location>
        <begin position="124"/>
        <end position="179"/>
    </location>
</feature>
<evidence type="ECO:0000256" key="1">
    <source>
        <dbReference type="ARBA" id="ARBA00004123"/>
    </source>
</evidence>
<dbReference type="InterPro" id="IPR036576">
    <property type="entry name" value="WRKY_dom_sf"/>
</dbReference>
<keyword evidence="5" id="KW-0539">Nucleus</keyword>
<dbReference type="PANTHER" id="PTHR32096:SF133">
    <property type="entry name" value="WRKY TRANSCRIPTION FACTOR 41-RELATED"/>
    <property type="match status" value="1"/>
</dbReference>
<dbReference type="SUPFAM" id="SSF118290">
    <property type="entry name" value="WRKY DNA-binding domain"/>
    <property type="match status" value="1"/>
</dbReference>
<keyword evidence="9" id="KW-1185">Reference proteome</keyword>
<dbReference type="InterPro" id="IPR044810">
    <property type="entry name" value="WRKY_plant"/>
</dbReference>
<proteinExistence type="predicted"/>
<dbReference type="Gene3D" id="2.20.25.80">
    <property type="entry name" value="WRKY domain"/>
    <property type="match status" value="1"/>
</dbReference>
<evidence type="ECO:0000259" key="7">
    <source>
        <dbReference type="PROSITE" id="PS50811"/>
    </source>
</evidence>
<evidence type="ECO:0000256" key="2">
    <source>
        <dbReference type="ARBA" id="ARBA00023015"/>
    </source>
</evidence>
<dbReference type="Proteomes" id="UP000077755">
    <property type="component" value="Chromosome 2"/>
</dbReference>
<dbReference type="SMART" id="SM00774">
    <property type="entry name" value="WRKY"/>
    <property type="match status" value="1"/>
</dbReference>
<organism evidence="8 9">
    <name type="scientific">Daucus carota subsp. sativus</name>
    <name type="common">Carrot</name>
    <dbReference type="NCBI Taxonomy" id="79200"/>
    <lineage>
        <taxon>Eukaryota</taxon>
        <taxon>Viridiplantae</taxon>
        <taxon>Streptophyta</taxon>
        <taxon>Embryophyta</taxon>
        <taxon>Tracheophyta</taxon>
        <taxon>Spermatophyta</taxon>
        <taxon>Magnoliopsida</taxon>
        <taxon>eudicotyledons</taxon>
        <taxon>Gunneridae</taxon>
        <taxon>Pentapetalae</taxon>
        <taxon>asterids</taxon>
        <taxon>campanulids</taxon>
        <taxon>Apiales</taxon>
        <taxon>Apiaceae</taxon>
        <taxon>Apioideae</taxon>
        <taxon>Scandiceae</taxon>
        <taxon>Daucinae</taxon>
        <taxon>Daucus</taxon>
        <taxon>Daucus sect. Daucus</taxon>
    </lineage>
</organism>
<dbReference type="PROSITE" id="PS50811">
    <property type="entry name" value="WRKY"/>
    <property type="match status" value="1"/>
</dbReference>
<dbReference type="Pfam" id="PF03106">
    <property type="entry name" value="WRKY"/>
    <property type="match status" value="1"/>
</dbReference>
<dbReference type="PANTHER" id="PTHR32096">
    <property type="entry name" value="WRKY TRANSCRIPTION FACTOR 30-RELATED-RELATED"/>
    <property type="match status" value="1"/>
</dbReference>
<keyword evidence="4" id="KW-0804">Transcription</keyword>
<evidence type="ECO:0000256" key="5">
    <source>
        <dbReference type="ARBA" id="ARBA00023242"/>
    </source>
</evidence>
<dbReference type="KEGG" id="dcr:108208886"/>
<evidence type="ECO:0000313" key="9">
    <source>
        <dbReference type="Proteomes" id="UP000077755"/>
    </source>
</evidence>
<evidence type="ECO:0000313" key="8">
    <source>
        <dbReference type="EMBL" id="WOG88636.1"/>
    </source>
</evidence>
<gene>
    <name evidence="8" type="ORF">DCAR_0207871</name>
</gene>
<keyword evidence="2" id="KW-0805">Transcription regulation</keyword>
<evidence type="ECO:0000256" key="4">
    <source>
        <dbReference type="ARBA" id="ARBA00023163"/>
    </source>
</evidence>
<comment type="subcellular location">
    <subcellularLocation>
        <location evidence="1">Nucleus</location>
    </subcellularLocation>
</comment>
<reference evidence="8" key="2">
    <citation type="submission" date="2022-03" db="EMBL/GenBank/DDBJ databases">
        <title>Draft title - Genomic analysis of global carrot germplasm unveils the trajectory of domestication and the origin of high carotenoid orange carrot.</title>
        <authorList>
            <person name="Iorizzo M."/>
            <person name="Ellison S."/>
            <person name="Senalik D."/>
            <person name="Macko-Podgorni A."/>
            <person name="Grzebelus D."/>
            <person name="Bostan H."/>
            <person name="Rolling W."/>
            <person name="Curaba J."/>
            <person name="Simon P."/>
        </authorList>
    </citation>
    <scope>NUCLEOTIDE SEQUENCE</scope>
    <source>
        <tissue evidence="8">Leaf</tissue>
    </source>
</reference>
<sequence length="337" mass="37764">MGTGIGCEHKNLMNIELKQGQELANQLKEQLCSPKRSKETCEILVATILSSFEKSLSILKSSALKLQDDSMLNSLHSSPGDASPRSEMPDEPRKNVFKKRKAMTQWSEQVQVPFGPGIEGPVGDEYSWRKYGQKNILGATFPRAYYRCTYRNSQGCLATKQVQRSDESLSLQVIYKGRHTCKKGSESSAGSASCGNQEKRHKIQKQNVENTINFGTCDKTEELGRCIQVERMPSFSFPSTNHFCPEDTREYSFIDSRYLPSLVNQETSECSYPSLSPYHNMNNFEIGQNLGSSVSSLAEILSTPNSVTNSPVCNFDLLIDPVDFDPNFPLDILEFFS</sequence>
<evidence type="ECO:0000256" key="3">
    <source>
        <dbReference type="ARBA" id="ARBA00023125"/>
    </source>
</evidence>
<name>A0AAF1AQG9_DAUCS</name>
<keyword evidence="3" id="KW-0238">DNA-binding</keyword>
<dbReference type="EMBL" id="CP093344">
    <property type="protein sequence ID" value="WOG88636.1"/>
    <property type="molecule type" value="Genomic_DNA"/>
</dbReference>
<feature type="region of interest" description="Disordered" evidence="6">
    <location>
        <begin position="181"/>
        <end position="202"/>
    </location>
</feature>
<evidence type="ECO:0000256" key="6">
    <source>
        <dbReference type="SAM" id="MobiDB-lite"/>
    </source>
</evidence>
<accession>A0AAF1AQG9</accession>
<dbReference type="GO" id="GO:0000976">
    <property type="term" value="F:transcription cis-regulatory region binding"/>
    <property type="evidence" value="ECO:0007669"/>
    <property type="project" value="TreeGrafter"/>
</dbReference>
<reference evidence="8" key="1">
    <citation type="journal article" date="2016" name="Nat. Genet.">
        <title>A high-quality carrot genome assembly provides new insights into carotenoid accumulation and asterid genome evolution.</title>
        <authorList>
            <person name="Iorizzo M."/>
            <person name="Ellison S."/>
            <person name="Senalik D."/>
            <person name="Zeng P."/>
            <person name="Satapoomin P."/>
            <person name="Huang J."/>
            <person name="Bowman M."/>
            <person name="Iovene M."/>
            <person name="Sanseverino W."/>
            <person name="Cavagnaro P."/>
            <person name="Yildiz M."/>
            <person name="Macko-Podgorni A."/>
            <person name="Moranska E."/>
            <person name="Grzebelus E."/>
            <person name="Grzebelus D."/>
            <person name="Ashrafi H."/>
            <person name="Zheng Z."/>
            <person name="Cheng S."/>
            <person name="Spooner D."/>
            <person name="Van Deynze A."/>
            <person name="Simon P."/>
        </authorList>
    </citation>
    <scope>NUCLEOTIDE SEQUENCE</scope>
    <source>
        <tissue evidence="8">Leaf</tissue>
    </source>
</reference>
<dbReference type="AlphaFoldDB" id="A0AAF1AQG9"/>
<protein>
    <recommendedName>
        <fullName evidence="7">WRKY domain-containing protein</fullName>
    </recommendedName>
</protein>
<feature type="region of interest" description="Disordered" evidence="6">
    <location>
        <begin position="74"/>
        <end position="93"/>
    </location>
</feature>